<sequence length="126" mass="15064">MNSSENYTSSSKLFTSKVYQFENLPEPRNATEEEQQAFHSNKSYDFHIPNHIDDIGKLSTQNNNYSKITSSNKSFKRRLENDFQEIIQQVKRYRINIDDEEEIYNNPNFHSEEQDEFELPENMDEN</sequence>
<gene>
    <name evidence="2" type="ORF">CHRIB12_LOCUS5693</name>
</gene>
<protein>
    <submittedName>
        <fullName evidence="2">Uncharacterized protein</fullName>
    </submittedName>
</protein>
<feature type="compositionally biased region" description="Acidic residues" evidence="1">
    <location>
        <begin position="113"/>
        <end position="126"/>
    </location>
</feature>
<dbReference type="EMBL" id="CAGKOT010000009">
    <property type="protein sequence ID" value="CAB5353731.1"/>
    <property type="molecule type" value="Genomic_DNA"/>
</dbReference>
<comment type="caution">
    <text evidence="2">The sequence shown here is derived from an EMBL/GenBank/DDBJ whole genome shotgun (WGS) entry which is preliminary data.</text>
</comment>
<dbReference type="AlphaFoldDB" id="A0A916E4S0"/>
<dbReference type="Proteomes" id="UP000684084">
    <property type="component" value="Unassembled WGS sequence"/>
</dbReference>
<proteinExistence type="predicted"/>
<evidence type="ECO:0000256" key="1">
    <source>
        <dbReference type="SAM" id="MobiDB-lite"/>
    </source>
</evidence>
<reference evidence="2" key="1">
    <citation type="submission" date="2020-05" db="EMBL/GenBank/DDBJ databases">
        <authorList>
            <person name="Rincon C."/>
            <person name="Sanders R I."/>
            <person name="Robbins C."/>
            <person name="Chaturvedi A."/>
        </authorList>
    </citation>
    <scope>NUCLEOTIDE SEQUENCE</scope>
    <source>
        <strain evidence="2">CHB12</strain>
    </source>
</reference>
<feature type="region of interest" description="Disordered" evidence="1">
    <location>
        <begin position="106"/>
        <end position="126"/>
    </location>
</feature>
<dbReference type="VEuPathDB" id="FungiDB:RhiirFUN_021844"/>
<name>A0A916E4S0_9GLOM</name>
<organism evidence="2 3">
    <name type="scientific">Rhizophagus irregularis</name>
    <dbReference type="NCBI Taxonomy" id="588596"/>
    <lineage>
        <taxon>Eukaryota</taxon>
        <taxon>Fungi</taxon>
        <taxon>Fungi incertae sedis</taxon>
        <taxon>Mucoromycota</taxon>
        <taxon>Glomeromycotina</taxon>
        <taxon>Glomeromycetes</taxon>
        <taxon>Glomerales</taxon>
        <taxon>Glomeraceae</taxon>
        <taxon>Rhizophagus</taxon>
    </lineage>
</organism>
<dbReference type="OrthoDB" id="2329617at2759"/>
<accession>A0A916E4S0</accession>
<evidence type="ECO:0000313" key="2">
    <source>
        <dbReference type="EMBL" id="CAB5353731.1"/>
    </source>
</evidence>
<evidence type="ECO:0000313" key="3">
    <source>
        <dbReference type="Proteomes" id="UP000684084"/>
    </source>
</evidence>